<feature type="non-terminal residue" evidence="1">
    <location>
        <position position="43"/>
    </location>
</feature>
<name>A0A0V0YT52_9BILA</name>
<protein>
    <submittedName>
        <fullName evidence="1">Uncharacterized protein</fullName>
    </submittedName>
</protein>
<dbReference type="Proteomes" id="UP000054783">
    <property type="component" value="Unassembled WGS sequence"/>
</dbReference>
<dbReference type="AlphaFoldDB" id="A0A0V0YT52"/>
<keyword evidence="2" id="KW-1185">Reference proteome</keyword>
<organism evidence="1 2">
    <name type="scientific">Trichinella patagoniensis</name>
    <dbReference type="NCBI Taxonomy" id="990121"/>
    <lineage>
        <taxon>Eukaryota</taxon>
        <taxon>Metazoa</taxon>
        <taxon>Ecdysozoa</taxon>
        <taxon>Nematoda</taxon>
        <taxon>Enoplea</taxon>
        <taxon>Dorylaimia</taxon>
        <taxon>Trichinellida</taxon>
        <taxon>Trichinellidae</taxon>
        <taxon>Trichinella</taxon>
    </lineage>
</organism>
<gene>
    <name evidence="1" type="ORF">T12_10218</name>
</gene>
<proteinExistence type="predicted"/>
<comment type="caution">
    <text evidence="1">The sequence shown here is derived from an EMBL/GenBank/DDBJ whole genome shotgun (WGS) entry which is preliminary data.</text>
</comment>
<sequence length="43" mass="4705">LMEALGILPATEDAKAEPALTRRPVVKARRLATSKQLGAYLRQ</sequence>
<evidence type="ECO:0000313" key="1">
    <source>
        <dbReference type="EMBL" id="KRY02954.1"/>
    </source>
</evidence>
<evidence type="ECO:0000313" key="2">
    <source>
        <dbReference type="Proteomes" id="UP000054783"/>
    </source>
</evidence>
<accession>A0A0V0YT52</accession>
<reference evidence="1 2" key="1">
    <citation type="submission" date="2015-01" db="EMBL/GenBank/DDBJ databases">
        <title>Evolution of Trichinella species and genotypes.</title>
        <authorList>
            <person name="Korhonen P.K."/>
            <person name="Edoardo P."/>
            <person name="Giuseppe L.R."/>
            <person name="Gasser R.B."/>
        </authorList>
    </citation>
    <scope>NUCLEOTIDE SEQUENCE [LARGE SCALE GENOMIC DNA]</scope>
    <source>
        <strain evidence="1">ISS2496</strain>
    </source>
</reference>
<dbReference type="EMBL" id="JYDQ01003275">
    <property type="protein sequence ID" value="KRY02954.1"/>
    <property type="molecule type" value="Genomic_DNA"/>
</dbReference>
<feature type="non-terminal residue" evidence="1">
    <location>
        <position position="1"/>
    </location>
</feature>